<keyword evidence="7" id="KW-0378">Hydrolase</keyword>
<keyword evidence="5 16" id="KW-0812">Transmembrane</keyword>
<evidence type="ECO:0000256" key="4">
    <source>
        <dbReference type="ARBA" id="ARBA00022553"/>
    </source>
</evidence>
<evidence type="ECO:0000256" key="14">
    <source>
        <dbReference type="ARBA" id="ARBA00026104"/>
    </source>
</evidence>
<dbReference type="InterPro" id="IPR052214">
    <property type="entry name" value="DAG_Lipase-Related"/>
</dbReference>
<dbReference type="GeneID" id="17359074"/>
<evidence type="ECO:0000256" key="5">
    <source>
        <dbReference type="ARBA" id="ARBA00022692"/>
    </source>
</evidence>
<evidence type="ECO:0000256" key="6">
    <source>
        <dbReference type="ARBA" id="ARBA00022723"/>
    </source>
</evidence>
<dbReference type="EC" id="3.1.1.116" evidence="14"/>
<feature type="compositionally biased region" description="Basic and acidic residues" evidence="15">
    <location>
        <begin position="834"/>
        <end position="844"/>
    </location>
</feature>
<keyword evidence="19" id="KW-1185">Reference proteome</keyword>
<dbReference type="RefSeq" id="XP_005852010.1">
    <property type="nucleotide sequence ID" value="XM_005851948.1"/>
</dbReference>
<feature type="compositionally biased region" description="Polar residues" evidence="15">
    <location>
        <begin position="682"/>
        <end position="697"/>
    </location>
</feature>
<feature type="region of interest" description="Disordered" evidence="15">
    <location>
        <begin position="74"/>
        <end position="94"/>
    </location>
</feature>
<keyword evidence="9" id="KW-0442">Lipid degradation</keyword>
<evidence type="ECO:0000256" key="1">
    <source>
        <dbReference type="ARBA" id="ARBA00001913"/>
    </source>
</evidence>
<keyword evidence="3" id="KW-1003">Cell membrane</keyword>
<keyword evidence="6" id="KW-0479">Metal-binding</keyword>
<dbReference type="GO" id="GO:0046872">
    <property type="term" value="F:metal ion binding"/>
    <property type="evidence" value="ECO:0007669"/>
    <property type="project" value="UniProtKB-KW"/>
</dbReference>
<evidence type="ECO:0000256" key="7">
    <source>
        <dbReference type="ARBA" id="ARBA00022801"/>
    </source>
</evidence>
<feature type="transmembrane region" description="Helical" evidence="16">
    <location>
        <begin position="560"/>
        <end position="583"/>
    </location>
</feature>
<feature type="region of interest" description="Disordered" evidence="15">
    <location>
        <begin position="750"/>
        <end position="775"/>
    </location>
</feature>
<organism evidence="19">
    <name type="scientific">Chlorella variabilis</name>
    <name type="common">Green alga</name>
    <dbReference type="NCBI Taxonomy" id="554065"/>
    <lineage>
        <taxon>Eukaryota</taxon>
        <taxon>Viridiplantae</taxon>
        <taxon>Chlorophyta</taxon>
        <taxon>core chlorophytes</taxon>
        <taxon>Trebouxiophyceae</taxon>
        <taxon>Chlorellales</taxon>
        <taxon>Chlorellaceae</taxon>
        <taxon>Chlorella clade</taxon>
        <taxon>Chlorella</taxon>
    </lineage>
</organism>
<evidence type="ECO:0000256" key="12">
    <source>
        <dbReference type="ARBA" id="ARBA00023136"/>
    </source>
</evidence>
<comment type="cofactor">
    <cofactor evidence="1">
        <name>Ca(2+)</name>
        <dbReference type="ChEBI" id="CHEBI:29108"/>
    </cofactor>
</comment>
<evidence type="ECO:0000256" key="10">
    <source>
        <dbReference type="ARBA" id="ARBA00022989"/>
    </source>
</evidence>
<dbReference type="GO" id="GO:0016298">
    <property type="term" value="F:lipase activity"/>
    <property type="evidence" value="ECO:0007669"/>
    <property type="project" value="TreeGrafter"/>
</dbReference>
<evidence type="ECO:0000256" key="13">
    <source>
        <dbReference type="ARBA" id="ARBA00024531"/>
    </source>
</evidence>
<dbReference type="Proteomes" id="UP000008141">
    <property type="component" value="Unassembled WGS sequence"/>
</dbReference>
<gene>
    <name evidence="18" type="ORF">CHLNCDRAFT_132940</name>
</gene>
<dbReference type="PANTHER" id="PTHR45792:SF8">
    <property type="entry name" value="DIACYLGLYCEROL LIPASE-ALPHA"/>
    <property type="match status" value="1"/>
</dbReference>
<keyword evidence="4" id="KW-0597">Phosphoprotein</keyword>
<feature type="transmembrane region" description="Helical" evidence="16">
    <location>
        <begin position="293"/>
        <end position="311"/>
    </location>
</feature>
<evidence type="ECO:0000256" key="9">
    <source>
        <dbReference type="ARBA" id="ARBA00022963"/>
    </source>
</evidence>
<evidence type="ECO:0000256" key="15">
    <source>
        <dbReference type="SAM" id="MobiDB-lite"/>
    </source>
</evidence>
<dbReference type="InParanoid" id="E1Z200"/>
<evidence type="ECO:0000256" key="16">
    <source>
        <dbReference type="SAM" id="Phobius"/>
    </source>
</evidence>
<dbReference type="Pfam" id="PF01764">
    <property type="entry name" value="Lipase_3"/>
    <property type="match status" value="1"/>
</dbReference>
<dbReference type="SUPFAM" id="SSF53474">
    <property type="entry name" value="alpha/beta-Hydrolases"/>
    <property type="match status" value="1"/>
</dbReference>
<evidence type="ECO:0000256" key="11">
    <source>
        <dbReference type="ARBA" id="ARBA00023098"/>
    </source>
</evidence>
<keyword evidence="11" id="KW-0443">Lipid metabolism</keyword>
<dbReference type="PANTHER" id="PTHR45792">
    <property type="entry name" value="DIACYLGLYCEROL LIPASE HOMOLOG-RELATED"/>
    <property type="match status" value="1"/>
</dbReference>
<accession>E1Z200</accession>
<feature type="transmembrane region" description="Helical" evidence="16">
    <location>
        <begin position="253"/>
        <end position="273"/>
    </location>
</feature>
<name>E1Z200_CHLVA</name>
<proteinExistence type="predicted"/>
<dbReference type="eggNOG" id="KOG2088">
    <property type="taxonomic scope" value="Eukaryota"/>
</dbReference>
<evidence type="ECO:0000313" key="19">
    <source>
        <dbReference type="Proteomes" id="UP000008141"/>
    </source>
</evidence>
<keyword evidence="8" id="KW-0106">Calcium</keyword>
<dbReference type="KEGG" id="cvr:CHLNCDRAFT_132940"/>
<comment type="catalytic activity">
    <reaction evidence="13">
        <text>a 1,2-diacyl-sn-glycerol + H2O = a 2-acylglycerol + a fatty acid + H(+)</text>
        <dbReference type="Rhea" id="RHEA:33275"/>
        <dbReference type="ChEBI" id="CHEBI:15377"/>
        <dbReference type="ChEBI" id="CHEBI:15378"/>
        <dbReference type="ChEBI" id="CHEBI:17389"/>
        <dbReference type="ChEBI" id="CHEBI:17815"/>
        <dbReference type="ChEBI" id="CHEBI:28868"/>
        <dbReference type="EC" id="3.1.1.116"/>
    </reaction>
    <physiologicalReaction direction="left-to-right" evidence="13">
        <dbReference type="Rhea" id="RHEA:33276"/>
    </physiologicalReaction>
</comment>
<dbReference type="GO" id="GO:0016042">
    <property type="term" value="P:lipid catabolic process"/>
    <property type="evidence" value="ECO:0007669"/>
    <property type="project" value="UniProtKB-KW"/>
</dbReference>
<keyword evidence="10 16" id="KW-1133">Transmembrane helix</keyword>
<evidence type="ECO:0000259" key="17">
    <source>
        <dbReference type="Pfam" id="PF01764"/>
    </source>
</evidence>
<dbReference type="InterPro" id="IPR002921">
    <property type="entry name" value="Fungal_lipase-type"/>
</dbReference>
<sequence length="1445" mass="157907">MPELQLFKRRWHTATDALPLMMALLCIFHVLCCRKFKIMNQPVILYALERRQNGAKNVFLTKSDVEGIIRIKQGDQQAPSGRRRRGAGGGAAVQGGAKNYSKKVLQFFQVLKGAGGQDILCRCVKRSGEWRWCPVVPLEELPRVIKEHHERATGFSGVEKLYTHASRLSKAPPSLASELTFSGTAQRGVPVVSLNVAMAAQPGGGKAAVRCGCRGACTRNCSCKKNGAWSIEGTGLQYDCTHANELRVANYSLFALFGLAAINEAVLTVMGLRGGPFETKKRRPMEPLLYLEVVLWFLLLCFTVYATVITYSDEVHESCWSNNPCQYNPDIFPLACQGGNKTSIQELSPSCQAIIDAGPRFMECWTGWIVSGLNWVTETVHIINDWGMDIYYERFYAVATNMTGNATGLGDPSVELVPEIFMAADAEATHVANCAIYHFLACFFMQLASFGECNSTVDTANWLAELNITVKLSNTSDYRQGNIYLGNTDNVGEYNEYLREHPDLYRYTNYELVKAINTSTQLDLTSGISAPSLTRASDMPWFRCINQTCQETSQKQFFEVLVITSWSVLGITVLVLLVCFNAFPDYNDVDSWEGTVRSINRLCLCGGGLTGSATVSGSNMSVSHEIAKSLNLLFGGADMDPTDRLLGIYLVSERQHRRRQQDVLAALQHAASSHSLARASLPNQSPATPASQHSNGEAQHGLEDGAEAPQAVPLVEAAAAAAAGGLGPLGEAGVAAQVAAGHLPMSPFDMPAPLSMDSQRKSVGPPAGRHSPAGAVVPGDARLLLYQHSMIRLRSSLEYMTGQRSQPVVHVMATVQEGGTLPDALAGLEARDSVEPEHVLEEPQRGPSDTSSQAAGSLRLTGSPHTGGSWQNAAIRVASRYHPLLTPSGCASSGKPLEPPISPQAAADIYAGRLDAVDQGTLREAQRISRFAVAAYGLQSVIWAKGRRPNMCLANANRLVKCFKKPLGLENKFRKRNFNAIIEMTGVQPADLLYVSYTNVAGGVLPYLIMLHRPSKSVVLSVRGTVSMEDLITDLLSNPVDVAGWVPEWVRQEAQRRQAAGIAGDTSGDGLKAHIGIVSSATAILKDMENRGLLREMLLSKLLRAATLLGRDTQEVIAEYLETHRGELPSLVPQQGMDSLGPLSSNPLAAAAAGHGLMDIDSKVGSRSLGRHDEKEQSQFIQAEQQYLSRLQTLKEEVEVHLPVERAQTIIRSKLQQQGWKMVVTGHSLGAAVACMLGMQLRERFADLQCWAFNPPGGLVSWELAQIAEHYCTSTVVGKDVISRLSFNTSKRVVDEMVVSLARCKRPKLKILFDVMLGRRKRSGSMHHTFCKFEEIAPEALKLVEQYYRASHLHMQTADTTEMYPPGKLVFFRPFKGKRKQQTVWDAVWIDAAALISEGILVTPSMMAHHRLFMLSEAFESILAGEAATQAAAQDEQGQEDVVRL</sequence>
<protein>
    <recommendedName>
        <fullName evidence="14">sn-1-specific diacylglycerol lipase</fullName>
        <ecNumber evidence="14">3.1.1.116</ecNumber>
    </recommendedName>
</protein>
<dbReference type="InterPro" id="IPR029058">
    <property type="entry name" value="AB_hydrolase_fold"/>
</dbReference>
<evidence type="ECO:0000256" key="2">
    <source>
        <dbReference type="ARBA" id="ARBA00004651"/>
    </source>
</evidence>
<feature type="transmembrane region" description="Helical" evidence="16">
    <location>
        <begin position="12"/>
        <end position="32"/>
    </location>
</feature>
<reference evidence="18 19" key="1">
    <citation type="journal article" date="2010" name="Plant Cell">
        <title>The Chlorella variabilis NC64A genome reveals adaptation to photosymbiosis, coevolution with viruses, and cryptic sex.</title>
        <authorList>
            <person name="Blanc G."/>
            <person name="Duncan G."/>
            <person name="Agarkova I."/>
            <person name="Borodovsky M."/>
            <person name="Gurnon J."/>
            <person name="Kuo A."/>
            <person name="Lindquist E."/>
            <person name="Lucas S."/>
            <person name="Pangilinan J."/>
            <person name="Polle J."/>
            <person name="Salamov A."/>
            <person name="Terry A."/>
            <person name="Yamada T."/>
            <person name="Dunigan D.D."/>
            <person name="Grigoriev I.V."/>
            <person name="Claverie J.M."/>
            <person name="Van Etten J.L."/>
        </authorList>
    </citation>
    <scope>NUCLEOTIDE SEQUENCE [LARGE SCALE GENOMIC DNA]</scope>
    <source>
        <strain evidence="18 19">NC64A</strain>
    </source>
</reference>
<evidence type="ECO:0000313" key="18">
    <source>
        <dbReference type="EMBL" id="EFN59908.1"/>
    </source>
</evidence>
<keyword evidence="12 16" id="KW-0472">Membrane</keyword>
<feature type="domain" description="Fungal lipase-type" evidence="17">
    <location>
        <begin position="1210"/>
        <end position="1288"/>
    </location>
</feature>
<feature type="region of interest" description="Disordered" evidence="15">
    <location>
        <begin position="834"/>
        <end position="869"/>
    </location>
</feature>
<dbReference type="EMBL" id="GL433835">
    <property type="protein sequence ID" value="EFN59908.1"/>
    <property type="molecule type" value="Genomic_DNA"/>
</dbReference>
<dbReference type="GO" id="GO:0005886">
    <property type="term" value="C:plasma membrane"/>
    <property type="evidence" value="ECO:0007669"/>
    <property type="project" value="UniProtKB-SubCell"/>
</dbReference>
<feature type="region of interest" description="Disordered" evidence="15">
    <location>
        <begin position="675"/>
        <end position="704"/>
    </location>
</feature>
<evidence type="ECO:0000256" key="8">
    <source>
        <dbReference type="ARBA" id="ARBA00022837"/>
    </source>
</evidence>
<dbReference type="OrthoDB" id="512192at2759"/>
<dbReference type="Gene3D" id="3.40.50.1820">
    <property type="entry name" value="alpha/beta hydrolase"/>
    <property type="match status" value="2"/>
</dbReference>
<comment type="subcellular location">
    <subcellularLocation>
        <location evidence="2">Cell membrane</location>
        <topology evidence="2">Multi-pass membrane protein</topology>
    </subcellularLocation>
</comment>
<evidence type="ECO:0000256" key="3">
    <source>
        <dbReference type="ARBA" id="ARBA00022475"/>
    </source>
</evidence>